<organism evidence="6 7">
    <name type="scientific">Ophiophagus hannah</name>
    <name type="common">King cobra</name>
    <name type="synonym">Naja hannah</name>
    <dbReference type="NCBI Taxonomy" id="8665"/>
    <lineage>
        <taxon>Eukaryota</taxon>
        <taxon>Metazoa</taxon>
        <taxon>Chordata</taxon>
        <taxon>Craniata</taxon>
        <taxon>Vertebrata</taxon>
        <taxon>Euteleostomi</taxon>
        <taxon>Lepidosauria</taxon>
        <taxon>Squamata</taxon>
        <taxon>Bifurcata</taxon>
        <taxon>Unidentata</taxon>
        <taxon>Episquamata</taxon>
        <taxon>Toxicofera</taxon>
        <taxon>Serpentes</taxon>
        <taxon>Colubroidea</taxon>
        <taxon>Elapidae</taxon>
        <taxon>Elapinae</taxon>
        <taxon>Ophiophagus</taxon>
    </lineage>
</organism>
<protein>
    <submittedName>
        <fullName evidence="6">Lymphocyte antigen 75</fullName>
    </submittedName>
</protein>
<sequence length="192" mass="21786">MFENDKNYIVCEEVLEYICVHGKQGNWLTVKLIFFLSVYMEWTAFLGSVLFVSLALLKLASRSHKAFKKKCFGFLFTDKSWLDGSEVKYTNWASETDKANGQCSVIFSANGTWSKADCNNEPSRVVCKIPQVSHHSRGAIAVSVIVVIALLVGLGYFLYRKMQLHSTGLASVRYERGMYDDETDTMFSRNDD</sequence>
<gene>
    <name evidence="6" type="primary">LY75</name>
    <name evidence="6" type="ORF">L345_04644</name>
</gene>
<keyword evidence="4" id="KW-1133">Transmembrane helix</keyword>
<evidence type="ECO:0000256" key="1">
    <source>
        <dbReference type="ARBA" id="ARBA00004613"/>
    </source>
</evidence>
<keyword evidence="7" id="KW-1185">Reference proteome</keyword>
<accession>V8P6E8</accession>
<dbReference type="AlphaFoldDB" id="V8P6E8"/>
<dbReference type="Pfam" id="PF00059">
    <property type="entry name" value="Lectin_C"/>
    <property type="match status" value="1"/>
</dbReference>
<dbReference type="EMBL" id="AZIM01000741">
    <property type="protein sequence ID" value="ETE69556.1"/>
    <property type="molecule type" value="Genomic_DNA"/>
</dbReference>
<evidence type="ECO:0000256" key="4">
    <source>
        <dbReference type="SAM" id="Phobius"/>
    </source>
</evidence>
<comment type="subcellular location">
    <subcellularLocation>
        <location evidence="1">Secreted</location>
    </subcellularLocation>
</comment>
<feature type="non-terminal residue" evidence="6">
    <location>
        <position position="1"/>
    </location>
</feature>
<keyword evidence="4" id="KW-0812">Transmembrane</keyword>
<dbReference type="Proteomes" id="UP000018936">
    <property type="component" value="Unassembled WGS sequence"/>
</dbReference>
<comment type="caution">
    <text evidence="6">The sequence shown here is derived from an EMBL/GenBank/DDBJ whole genome shotgun (WGS) entry which is preliminary data.</text>
</comment>
<dbReference type="InterPro" id="IPR016186">
    <property type="entry name" value="C-type_lectin-like/link_sf"/>
</dbReference>
<feature type="domain" description="C-type lectin" evidence="5">
    <location>
        <begin position="81"/>
        <end position="119"/>
    </location>
</feature>
<evidence type="ECO:0000256" key="2">
    <source>
        <dbReference type="ARBA" id="ARBA00006250"/>
    </source>
</evidence>
<dbReference type="OrthoDB" id="6153550at2759"/>
<evidence type="ECO:0000256" key="3">
    <source>
        <dbReference type="ARBA" id="ARBA00022525"/>
    </source>
</evidence>
<dbReference type="InterPro" id="IPR001304">
    <property type="entry name" value="C-type_lectin-like"/>
</dbReference>
<proteinExistence type="inferred from homology"/>
<keyword evidence="4" id="KW-0472">Membrane</keyword>
<name>V8P6E8_OPHHA</name>
<evidence type="ECO:0000259" key="5">
    <source>
        <dbReference type="PROSITE" id="PS50041"/>
    </source>
</evidence>
<reference evidence="6 7" key="1">
    <citation type="journal article" date="2013" name="Proc. Natl. Acad. Sci. U.S.A.">
        <title>The king cobra genome reveals dynamic gene evolution and adaptation in the snake venom system.</title>
        <authorList>
            <person name="Vonk F.J."/>
            <person name="Casewell N.R."/>
            <person name="Henkel C.V."/>
            <person name="Heimberg A.M."/>
            <person name="Jansen H.J."/>
            <person name="McCleary R.J."/>
            <person name="Kerkkamp H.M."/>
            <person name="Vos R.A."/>
            <person name="Guerreiro I."/>
            <person name="Calvete J.J."/>
            <person name="Wuster W."/>
            <person name="Woods A.E."/>
            <person name="Logan J.M."/>
            <person name="Harrison R.A."/>
            <person name="Castoe T.A."/>
            <person name="de Koning A.P."/>
            <person name="Pollock D.D."/>
            <person name="Yandell M."/>
            <person name="Calderon D."/>
            <person name="Renjifo C."/>
            <person name="Currier R.B."/>
            <person name="Salgado D."/>
            <person name="Pla D."/>
            <person name="Sanz L."/>
            <person name="Hyder A.S."/>
            <person name="Ribeiro J.M."/>
            <person name="Arntzen J.W."/>
            <person name="van den Thillart G.E."/>
            <person name="Boetzer M."/>
            <person name="Pirovano W."/>
            <person name="Dirks R.P."/>
            <person name="Spaink H.P."/>
            <person name="Duboule D."/>
            <person name="McGlinn E."/>
            <person name="Kini R.M."/>
            <person name="Richardson M.K."/>
        </authorList>
    </citation>
    <scope>NUCLEOTIDE SEQUENCE</scope>
    <source>
        <tissue evidence="6">Blood</tissue>
    </source>
</reference>
<dbReference type="Gene3D" id="3.10.100.10">
    <property type="entry name" value="Mannose-Binding Protein A, subunit A"/>
    <property type="match status" value="1"/>
</dbReference>
<dbReference type="SUPFAM" id="SSF56436">
    <property type="entry name" value="C-type lectin-like"/>
    <property type="match status" value="1"/>
</dbReference>
<dbReference type="GO" id="GO:0005576">
    <property type="term" value="C:extracellular region"/>
    <property type="evidence" value="ECO:0007669"/>
    <property type="project" value="UniProtKB-SubCell"/>
</dbReference>
<feature type="transmembrane region" description="Helical" evidence="4">
    <location>
        <begin position="32"/>
        <end position="60"/>
    </location>
</feature>
<evidence type="ECO:0000313" key="6">
    <source>
        <dbReference type="EMBL" id="ETE69556.1"/>
    </source>
</evidence>
<keyword evidence="3" id="KW-0964">Secreted</keyword>
<comment type="similarity">
    <text evidence="2">Belongs to the true venom lectin family.</text>
</comment>
<dbReference type="InterPro" id="IPR016187">
    <property type="entry name" value="CTDL_fold"/>
</dbReference>
<evidence type="ECO:0000313" key="7">
    <source>
        <dbReference type="Proteomes" id="UP000018936"/>
    </source>
</evidence>
<feature type="transmembrane region" description="Helical" evidence="4">
    <location>
        <begin position="138"/>
        <end position="159"/>
    </location>
</feature>
<dbReference type="PROSITE" id="PS50041">
    <property type="entry name" value="C_TYPE_LECTIN_2"/>
    <property type="match status" value="1"/>
</dbReference>